<organism evidence="1 2">
    <name type="scientific">Pontibacter virosus</name>
    <dbReference type="NCBI Taxonomy" id="1765052"/>
    <lineage>
        <taxon>Bacteria</taxon>
        <taxon>Pseudomonadati</taxon>
        <taxon>Bacteroidota</taxon>
        <taxon>Cytophagia</taxon>
        <taxon>Cytophagales</taxon>
        <taxon>Hymenobacteraceae</taxon>
        <taxon>Pontibacter</taxon>
    </lineage>
</organism>
<dbReference type="Gene3D" id="3.10.450.40">
    <property type="match status" value="1"/>
</dbReference>
<sequence>MRKSLRIGKREFKFKKDAIAHYRSILNSYEFGQYLNDTDLEDLIELMNYDYINYLAGSENIEGTELDKEGAEVSNTIPEDQTSIFIEDIVVAKVQFSTKCFEVNYSDGTSQYISYLMMVNNEPYNPEKLFYTACRNAVHTDIRAVKQAYFDKYSVKGQVKCQETGVLSKWTELVVDHRQPNTFSIIVDRFKEVNKFDFNAIEYVANNENHLVFEEQALVDKFRYYHKEKAVLRVVRKECNSSRTGMARLKKSSKDLTIE</sequence>
<proteinExistence type="predicted"/>
<accession>A0A2U1B2S3</accession>
<dbReference type="RefSeq" id="WP_116542027.1">
    <property type="nucleotide sequence ID" value="NZ_QEKI01000002.1"/>
</dbReference>
<evidence type="ECO:0000313" key="2">
    <source>
        <dbReference type="Proteomes" id="UP000245466"/>
    </source>
</evidence>
<gene>
    <name evidence="1" type="ORF">C8E01_102155</name>
</gene>
<protein>
    <recommendedName>
        <fullName evidence="3">DUF3223 domain-containing protein</fullName>
    </recommendedName>
</protein>
<name>A0A2U1B2S3_9BACT</name>
<reference evidence="1 2" key="1">
    <citation type="submission" date="2018-04" db="EMBL/GenBank/DDBJ databases">
        <title>Genomic Encyclopedia of Type Strains, Phase IV (KMG-IV): sequencing the most valuable type-strain genomes for metagenomic binning, comparative biology and taxonomic classification.</title>
        <authorList>
            <person name="Goeker M."/>
        </authorList>
    </citation>
    <scope>NUCLEOTIDE SEQUENCE [LARGE SCALE GENOMIC DNA]</scope>
    <source>
        <strain evidence="1 2">DSM 100231</strain>
    </source>
</reference>
<keyword evidence="2" id="KW-1185">Reference proteome</keyword>
<comment type="caution">
    <text evidence="1">The sequence shown here is derived from an EMBL/GenBank/DDBJ whole genome shotgun (WGS) entry which is preliminary data.</text>
</comment>
<dbReference type="Proteomes" id="UP000245466">
    <property type="component" value="Unassembled WGS sequence"/>
</dbReference>
<dbReference type="AlphaFoldDB" id="A0A2U1B2S3"/>
<dbReference type="EMBL" id="QEKI01000002">
    <property type="protein sequence ID" value="PVY42979.1"/>
    <property type="molecule type" value="Genomic_DNA"/>
</dbReference>
<dbReference type="OrthoDB" id="892817at2"/>
<evidence type="ECO:0008006" key="3">
    <source>
        <dbReference type="Google" id="ProtNLM"/>
    </source>
</evidence>
<evidence type="ECO:0000313" key="1">
    <source>
        <dbReference type="EMBL" id="PVY42979.1"/>
    </source>
</evidence>